<dbReference type="PANTHER" id="PTHR35936">
    <property type="entry name" value="MEMBRANE-BOUND LYTIC MUREIN TRANSGLYCOSYLASE F"/>
    <property type="match status" value="1"/>
</dbReference>
<evidence type="ECO:0000313" key="5">
    <source>
        <dbReference type="Proteomes" id="UP000520876"/>
    </source>
</evidence>
<dbReference type="EMBL" id="JACCGK010000010">
    <property type="protein sequence ID" value="NYT73290.1"/>
    <property type="molecule type" value="Genomic_DNA"/>
</dbReference>
<accession>A0A7Z0N7X0</accession>
<organism evidence="4 5">
    <name type="scientific">Vreelandella sedimenti</name>
    <dbReference type="NCBI Taxonomy" id="2729618"/>
    <lineage>
        <taxon>Bacteria</taxon>
        <taxon>Pseudomonadati</taxon>
        <taxon>Pseudomonadota</taxon>
        <taxon>Gammaproteobacteria</taxon>
        <taxon>Oceanospirillales</taxon>
        <taxon>Halomonadaceae</taxon>
        <taxon>Vreelandella</taxon>
    </lineage>
</organism>
<dbReference type="AlphaFoldDB" id="A0A7Z0N7X0"/>
<gene>
    <name evidence="4" type="ORF">HZU72_12735</name>
</gene>
<dbReference type="InterPro" id="IPR001638">
    <property type="entry name" value="Solute-binding_3/MltF_N"/>
</dbReference>
<comment type="similarity">
    <text evidence="1">Belongs to the bacterial solute-binding protein 3 family.</text>
</comment>
<sequence length="254" mass="26862">MANEQLADELNTEGTITVCISKNAYPPMYWKENGQLTGFDVVSMEAIAEQLGLGLQFMEVAFDGLMPGIVSGRCDMMRSGLYVSEARTNVADAIPYLRTGPALLVMSGNPAGITSTDDLSGKTVAAQSASANAEILGELSESFETAGQDSISIALYPELPETVAAVQNHRADAVIETDVAAASVADSLSGRMEVIGGLFDSDTMFGMYFPQGSLLKDAIETVVIELTEDGTLEEIAVQFGLMPENIASVEEIQG</sequence>
<comment type="caution">
    <text evidence="4">The sequence shown here is derived from an EMBL/GenBank/DDBJ whole genome shotgun (WGS) entry which is preliminary data.</text>
</comment>
<dbReference type="PANTHER" id="PTHR35936:SF17">
    <property type="entry name" value="ARGININE-BINDING EXTRACELLULAR PROTEIN ARTP"/>
    <property type="match status" value="1"/>
</dbReference>
<proteinExistence type="inferred from homology"/>
<protein>
    <submittedName>
        <fullName evidence="4">Transporter substrate-binding domain-containing protein</fullName>
    </submittedName>
</protein>
<evidence type="ECO:0000256" key="1">
    <source>
        <dbReference type="ARBA" id="ARBA00010333"/>
    </source>
</evidence>
<evidence type="ECO:0000259" key="3">
    <source>
        <dbReference type="SMART" id="SM00062"/>
    </source>
</evidence>
<dbReference type="SUPFAM" id="SSF53850">
    <property type="entry name" value="Periplasmic binding protein-like II"/>
    <property type="match status" value="1"/>
</dbReference>
<feature type="domain" description="Solute-binding protein family 3/N-terminal" evidence="3">
    <location>
        <begin position="15"/>
        <end position="243"/>
    </location>
</feature>
<name>A0A7Z0N7X0_9GAMM</name>
<dbReference type="SMART" id="SM00062">
    <property type="entry name" value="PBPb"/>
    <property type="match status" value="1"/>
</dbReference>
<dbReference type="Pfam" id="PF00497">
    <property type="entry name" value="SBP_bac_3"/>
    <property type="match status" value="1"/>
</dbReference>
<reference evidence="4 5" key="1">
    <citation type="submission" date="2020-07" db="EMBL/GenBank/DDBJ databases">
        <title>Halomonas sp. QX-2 draft genome sequence.</title>
        <authorList>
            <person name="Qiu X."/>
        </authorList>
    </citation>
    <scope>NUCLEOTIDE SEQUENCE [LARGE SCALE GENOMIC DNA]</scope>
    <source>
        <strain evidence="4 5">QX-2</strain>
    </source>
</reference>
<keyword evidence="5" id="KW-1185">Reference proteome</keyword>
<dbReference type="Gene3D" id="3.40.190.10">
    <property type="entry name" value="Periplasmic binding protein-like II"/>
    <property type="match status" value="2"/>
</dbReference>
<evidence type="ECO:0000313" key="4">
    <source>
        <dbReference type="EMBL" id="NYT73290.1"/>
    </source>
</evidence>
<evidence type="ECO:0000256" key="2">
    <source>
        <dbReference type="ARBA" id="ARBA00022729"/>
    </source>
</evidence>
<dbReference type="Proteomes" id="UP000520876">
    <property type="component" value="Unassembled WGS sequence"/>
</dbReference>
<keyword evidence="2" id="KW-0732">Signal</keyword>